<keyword evidence="9" id="KW-1185">Reference proteome</keyword>
<dbReference type="Gramene" id="AET3Gv20525400.10">
    <property type="protein sequence ID" value="AET3Gv20525400.10"/>
    <property type="gene ID" value="AET3Gv20525400"/>
</dbReference>
<dbReference type="PROSITE" id="PS50011">
    <property type="entry name" value="PROTEIN_KINASE_DOM"/>
    <property type="match status" value="1"/>
</dbReference>
<dbReference type="GO" id="GO:0005524">
    <property type="term" value="F:ATP binding"/>
    <property type="evidence" value="ECO:0007669"/>
    <property type="project" value="UniProtKB-KW"/>
</dbReference>
<dbReference type="FunFam" id="3.30.200.20:FF:000463">
    <property type="entry name" value="Serine/threonine-protein kinase AFC2"/>
    <property type="match status" value="1"/>
</dbReference>
<accession>A0A453EZJ0</accession>
<dbReference type="SUPFAM" id="SSF56112">
    <property type="entry name" value="Protein kinase-like (PK-like)"/>
    <property type="match status" value="1"/>
</dbReference>
<name>A0A453EZJ0_AEGTS</name>
<dbReference type="InterPro" id="IPR051175">
    <property type="entry name" value="CLK_kinases"/>
</dbReference>
<keyword evidence="5" id="KW-0067">ATP-binding</keyword>
<dbReference type="InterPro" id="IPR011009">
    <property type="entry name" value="Kinase-like_dom_sf"/>
</dbReference>
<dbReference type="EnsemblPlants" id="AET3Gv20525400.10">
    <property type="protein sequence ID" value="AET3Gv20525400.10"/>
    <property type="gene ID" value="AET3Gv20525400"/>
</dbReference>
<evidence type="ECO:0000256" key="4">
    <source>
        <dbReference type="ARBA" id="ARBA00022777"/>
    </source>
</evidence>
<evidence type="ECO:0000256" key="2">
    <source>
        <dbReference type="ARBA" id="ARBA00022679"/>
    </source>
</evidence>
<dbReference type="SMART" id="SM00220">
    <property type="entry name" value="S_TKc"/>
    <property type="match status" value="1"/>
</dbReference>
<organism evidence="8 9">
    <name type="scientific">Aegilops tauschii subsp. strangulata</name>
    <name type="common">Goatgrass</name>
    <dbReference type="NCBI Taxonomy" id="200361"/>
    <lineage>
        <taxon>Eukaryota</taxon>
        <taxon>Viridiplantae</taxon>
        <taxon>Streptophyta</taxon>
        <taxon>Embryophyta</taxon>
        <taxon>Tracheophyta</taxon>
        <taxon>Spermatophyta</taxon>
        <taxon>Magnoliopsida</taxon>
        <taxon>Liliopsida</taxon>
        <taxon>Poales</taxon>
        <taxon>Poaceae</taxon>
        <taxon>BOP clade</taxon>
        <taxon>Pooideae</taxon>
        <taxon>Triticodae</taxon>
        <taxon>Triticeae</taxon>
        <taxon>Triticinae</taxon>
        <taxon>Aegilops</taxon>
    </lineage>
</organism>
<reference evidence="8" key="4">
    <citation type="submission" date="2019-03" db="UniProtKB">
        <authorList>
            <consortium name="EnsemblPlants"/>
        </authorList>
    </citation>
    <scope>IDENTIFICATION</scope>
</reference>
<dbReference type="PANTHER" id="PTHR45646">
    <property type="entry name" value="SERINE/THREONINE-PROTEIN KINASE DOA-RELATED"/>
    <property type="match status" value="1"/>
</dbReference>
<evidence type="ECO:0000313" key="9">
    <source>
        <dbReference type="Proteomes" id="UP000015105"/>
    </source>
</evidence>
<reference evidence="9" key="1">
    <citation type="journal article" date="2014" name="Science">
        <title>Ancient hybridizations among the ancestral genomes of bread wheat.</title>
        <authorList>
            <consortium name="International Wheat Genome Sequencing Consortium,"/>
            <person name="Marcussen T."/>
            <person name="Sandve S.R."/>
            <person name="Heier L."/>
            <person name="Spannagl M."/>
            <person name="Pfeifer M."/>
            <person name="Jakobsen K.S."/>
            <person name="Wulff B.B."/>
            <person name="Steuernagel B."/>
            <person name="Mayer K.F."/>
            <person name="Olsen O.A."/>
        </authorList>
    </citation>
    <scope>NUCLEOTIDE SEQUENCE [LARGE SCALE GENOMIC DNA]</scope>
    <source>
        <strain evidence="9">cv. AL8/78</strain>
    </source>
</reference>
<dbReference type="GO" id="GO:0004674">
    <property type="term" value="F:protein serine/threonine kinase activity"/>
    <property type="evidence" value="ECO:0007669"/>
    <property type="project" value="UniProtKB-KW"/>
</dbReference>
<reference evidence="8" key="3">
    <citation type="journal article" date="2017" name="Nature">
        <title>Genome sequence of the progenitor of the wheat D genome Aegilops tauschii.</title>
        <authorList>
            <person name="Luo M.C."/>
            <person name="Gu Y.Q."/>
            <person name="Puiu D."/>
            <person name="Wang H."/>
            <person name="Twardziok S.O."/>
            <person name="Deal K.R."/>
            <person name="Huo N."/>
            <person name="Zhu T."/>
            <person name="Wang L."/>
            <person name="Wang Y."/>
            <person name="McGuire P.E."/>
            <person name="Liu S."/>
            <person name="Long H."/>
            <person name="Ramasamy R.K."/>
            <person name="Rodriguez J.C."/>
            <person name="Van S.L."/>
            <person name="Yuan L."/>
            <person name="Wang Z."/>
            <person name="Xia Z."/>
            <person name="Xiao L."/>
            <person name="Anderson O.D."/>
            <person name="Ouyang S."/>
            <person name="Liang Y."/>
            <person name="Zimin A.V."/>
            <person name="Pertea G."/>
            <person name="Qi P."/>
            <person name="Bennetzen J.L."/>
            <person name="Dai X."/>
            <person name="Dawson M.W."/>
            <person name="Muller H.G."/>
            <person name="Kugler K."/>
            <person name="Rivarola-Duarte L."/>
            <person name="Spannagl M."/>
            <person name="Mayer K.F.X."/>
            <person name="Lu F.H."/>
            <person name="Bevan M.W."/>
            <person name="Leroy P."/>
            <person name="Li P."/>
            <person name="You F.M."/>
            <person name="Sun Q."/>
            <person name="Liu Z."/>
            <person name="Lyons E."/>
            <person name="Wicker T."/>
            <person name="Salzberg S.L."/>
            <person name="Devos K.M."/>
            <person name="Dvorak J."/>
        </authorList>
    </citation>
    <scope>NUCLEOTIDE SEQUENCE [LARGE SCALE GENOMIC DNA]</scope>
    <source>
        <strain evidence="8">cv. AL8/78</strain>
    </source>
</reference>
<dbReference type="Gene3D" id="3.30.200.20">
    <property type="entry name" value="Phosphorylase Kinase, domain 1"/>
    <property type="match status" value="1"/>
</dbReference>
<feature type="domain" description="Protein kinase" evidence="7">
    <location>
        <begin position="62"/>
        <end position="356"/>
    </location>
</feature>
<evidence type="ECO:0000256" key="6">
    <source>
        <dbReference type="SAM" id="MobiDB-lite"/>
    </source>
</evidence>
<feature type="region of interest" description="Disordered" evidence="6">
    <location>
        <begin position="1"/>
        <end position="44"/>
    </location>
</feature>
<keyword evidence="1" id="KW-0723">Serine/threonine-protein kinase</keyword>
<reference evidence="8" key="5">
    <citation type="journal article" date="2021" name="G3 (Bethesda)">
        <title>Aegilops tauschii genome assembly Aet v5.0 features greater sequence contiguity and improved annotation.</title>
        <authorList>
            <person name="Wang L."/>
            <person name="Zhu T."/>
            <person name="Rodriguez J.C."/>
            <person name="Deal K.R."/>
            <person name="Dubcovsky J."/>
            <person name="McGuire P.E."/>
            <person name="Lux T."/>
            <person name="Spannagl M."/>
            <person name="Mayer K.F.X."/>
            <person name="Baldrich P."/>
            <person name="Meyers B.C."/>
            <person name="Huo N."/>
            <person name="Gu Y.Q."/>
            <person name="Zhou H."/>
            <person name="Devos K.M."/>
            <person name="Bennetzen J.L."/>
            <person name="Unver T."/>
            <person name="Budak H."/>
            <person name="Gulick P.J."/>
            <person name="Galiba G."/>
            <person name="Kalapos B."/>
            <person name="Nelson D.R."/>
            <person name="Li P."/>
            <person name="You F.M."/>
            <person name="Luo M.C."/>
            <person name="Dvorak J."/>
        </authorList>
    </citation>
    <scope>NUCLEOTIDE SEQUENCE [LARGE SCALE GENOMIC DNA]</scope>
    <source>
        <strain evidence="8">cv. AL8/78</strain>
    </source>
</reference>
<dbReference type="CDD" id="cd14134">
    <property type="entry name" value="PKc_CLK"/>
    <property type="match status" value="1"/>
</dbReference>
<dbReference type="Gene3D" id="1.10.510.10">
    <property type="entry name" value="Transferase(Phosphotransferase) domain 1"/>
    <property type="match status" value="1"/>
</dbReference>
<evidence type="ECO:0000313" key="8">
    <source>
        <dbReference type="EnsemblPlants" id="AET3Gv20525400.10"/>
    </source>
</evidence>
<sequence>IESESMESSRSRKRTRQELDSAGDPPPEREVVARGGASPPWRDDDRDGHYVFDLGENLTRRYKILSKMGEGTFGRVLECWDRETREYVAIKVVRSIRKYRDAAMIEIDVLNRLAENERYRSLCVQIQRWFDYRNHICIVFEKLGPSLYDFLKRNRYQPFPVELVREFGRQLLESVAYMHELRLIHTDLKPENILLVSSEYIKVPSSKEHTSIVSTRHYRAPEIILGLGWSLPCDIWSVGCILVELCSGEALFQTHENLEHLAMMERVLGPVPEHMIRKASSSAQKYFRRGTRLNWPEGAVTRESIRAVRKLHRLKDLVARNADHSKASLADLLYGLLRFEPSERLTAQEALDHPFFRIPGPT</sequence>
<evidence type="ECO:0000256" key="1">
    <source>
        <dbReference type="ARBA" id="ARBA00022527"/>
    </source>
</evidence>
<dbReference type="AlphaFoldDB" id="A0A453EZJ0"/>
<dbReference type="InterPro" id="IPR000719">
    <property type="entry name" value="Prot_kinase_dom"/>
</dbReference>
<dbReference type="Proteomes" id="UP000015105">
    <property type="component" value="Chromosome 3D"/>
</dbReference>
<dbReference type="InterPro" id="IPR008271">
    <property type="entry name" value="Ser/Thr_kinase_AS"/>
</dbReference>
<evidence type="ECO:0000256" key="5">
    <source>
        <dbReference type="ARBA" id="ARBA00022840"/>
    </source>
</evidence>
<keyword evidence="3" id="KW-0547">Nucleotide-binding</keyword>
<evidence type="ECO:0000256" key="3">
    <source>
        <dbReference type="ARBA" id="ARBA00022741"/>
    </source>
</evidence>
<reference evidence="9" key="2">
    <citation type="journal article" date="2017" name="Nat. Plants">
        <title>The Aegilops tauschii genome reveals multiple impacts of transposons.</title>
        <authorList>
            <person name="Zhao G."/>
            <person name="Zou C."/>
            <person name="Li K."/>
            <person name="Wang K."/>
            <person name="Li T."/>
            <person name="Gao L."/>
            <person name="Zhang X."/>
            <person name="Wang H."/>
            <person name="Yang Z."/>
            <person name="Liu X."/>
            <person name="Jiang W."/>
            <person name="Mao L."/>
            <person name="Kong X."/>
            <person name="Jiao Y."/>
            <person name="Jia J."/>
        </authorList>
    </citation>
    <scope>NUCLEOTIDE SEQUENCE [LARGE SCALE GENOMIC DNA]</scope>
    <source>
        <strain evidence="9">cv. AL8/78</strain>
    </source>
</reference>
<dbReference type="PROSITE" id="PS00108">
    <property type="entry name" value="PROTEIN_KINASE_ST"/>
    <property type="match status" value="1"/>
</dbReference>
<protein>
    <recommendedName>
        <fullName evidence="7">Protein kinase domain-containing protein</fullName>
    </recommendedName>
</protein>
<dbReference type="GO" id="GO:0005634">
    <property type="term" value="C:nucleus"/>
    <property type="evidence" value="ECO:0007669"/>
    <property type="project" value="TreeGrafter"/>
</dbReference>
<evidence type="ECO:0000259" key="7">
    <source>
        <dbReference type="PROSITE" id="PS50011"/>
    </source>
</evidence>
<keyword evidence="2" id="KW-0808">Transferase</keyword>
<keyword evidence="4" id="KW-0418">Kinase</keyword>
<dbReference type="PANTHER" id="PTHR45646:SF11">
    <property type="entry name" value="SERINE_THREONINE-PROTEIN KINASE DOA"/>
    <property type="match status" value="1"/>
</dbReference>
<dbReference type="Pfam" id="PF00069">
    <property type="entry name" value="Pkinase"/>
    <property type="match status" value="1"/>
</dbReference>
<proteinExistence type="predicted"/>